<keyword evidence="2" id="KW-1185">Reference proteome</keyword>
<proteinExistence type="predicted"/>
<reference evidence="1 2" key="1">
    <citation type="journal article" date="2016" name="Sci. Rep.">
        <title>Draft genome sequencing and secretome analysis of fungal phytopathogen Ascochyta rabiei provides insight into the necrotrophic effector repertoire.</title>
        <authorList>
            <person name="Verma S."/>
            <person name="Gazara R.K."/>
            <person name="Nizam S."/>
            <person name="Parween S."/>
            <person name="Chattopadhyay D."/>
            <person name="Verma P.K."/>
        </authorList>
    </citation>
    <scope>NUCLEOTIDE SEQUENCE [LARGE SCALE GENOMIC DNA]</scope>
    <source>
        <strain evidence="1 2">ArDII</strain>
    </source>
</reference>
<evidence type="ECO:0000313" key="2">
    <source>
        <dbReference type="Proteomes" id="UP000076837"/>
    </source>
</evidence>
<sequence>MELRGTVIISRLPPPRAMLKTWLPVRFSALFMHVTALVAAPLPAKLETDRDLFSSRFYCPSLPTLRPRMSSLASPSCNQDYGHFPPALLITKTGPSPFGFAVMSLGSILLSSFAIQIPGDLCLEITLRVSFPGLTVSKDQGTTSTSTSTAHPTPTLVSVPTNRFRAVDVGILLRLLQQAFP</sequence>
<organism evidence="1 2">
    <name type="scientific">Didymella rabiei</name>
    <name type="common">Chickpea ascochyta blight fungus</name>
    <name type="synonym">Mycosphaerella rabiei</name>
    <dbReference type="NCBI Taxonomy" id="5454"/>
    <lineage>
        <taxon>Eukaryota</taxon>
        <taxon>Fungi</taxon>
        <taxon>Dikarya</taxon>
        <taxon>Ascomycota</taxon>
        <taxon>Pezizomycotina</taxon>
        <taxon>Dothideomycetes</taxon>
        <taxon>Pleosporomycetidae</taxon>
        <taxon>Pleosporales</taxon>
        <taxon>Pleosporineae</taxon>
        <taxon>Didymellaceae</taxon>
        <taxon>Ascochyta</taxon>
    </lineage>
</organism>
<protein>
    <submittedName>
        <fullName evidence="1">Uncharacterized protein</fullName>
    </submittedName>
</protein>
<dbReference type="Proteomes" id="UP000076837">
    <property type="component" value="Unassembled WGS sequence"/>
</dbReference>
<comment type="caution">
    <text evidence="1">The sequence shown here is derived from an EMBL/GenBank/DDBJ whole genome shotgun (WGS) entry which is preliminary data.</text>
</comment>
<accession>A0A163KKJ9</accession>
<name>A0A163KKJ9_DIDRA</name>
<evidence type="ECO:0000313" key="1">
    <source>
        <dbReference type="EMBL" id="KZM27062.1"/>
    </source>
</evidence>
<dbReference type="AlphaFoldDB" id="A0A163KKJ9"/>
<gene>
    <name evidence="1" type="ORF">ST47_g1833</name>
</gene>
<dbReference type="EMBL" id="JYNV01000082">
    <property type="protein sequence ID" value="KZM27062.1"/>
    <property type="molecule type" value="Genomic_DNA"/>
</dbReference>